<feature type="chain" id="PRO_5031230319" description="DUF2846 domain-containing protein" evidence="1">
    <location>
        <begin position="20"/>
        <end position="188"/>
    </location>
</feature>
<evidence type="ECO:0000313" key="2">
    <source>
        <dbReference type="EMBL" id="NNU17632.1"/>
    </source>
</evidence>
<keyword evidence="1" id="KW-0732">Signal</keyword>
<reference evidence="2 3" key="1">
    <citation type="submission" date="2020-05" db="EMBL/GenBank/DDBJ databases">
        <title>Parvularcula mediterraneae sp. nov., isolated from polypropylene straw from shallow seawater of the seashore of Laganas in Zakynthos island, Greece.</title>
        <authorList>
            <person name="Szabo I."/>
            <person name="Al-Omari J."/>
            <person name="Rado J."/>
            <person name="Szerdahelyi G.S."/>
        </authorList>
    </citation>
    <scope>NUCLEOTIDE SEQUENCE [LARGE SCALE GENOMIC DNA]</scope>
    <source>
        <strain evidence="2 3">ZS-1/3</strain>
    </source>
</reference>
<feature type="signal peptide" evidence="1">
    <location>
        <begin position="1"/>
        <end position="19"/>
    </location>
</feature>
<comment type="caution">
    <text evidence="2">The sequence shown here is derived from an EMBL/GenBank/DDBJ whole genome shotgun (WGS) entry which is preliminary data.</text>
</comment>
<dbReference type="EMBL" id="JABFCX010000003">
    <property type="protein sequence ID" value="NNU17632.1"/>
    <property type="molecule type" value="Genomic_DNA"/>
</dbReference>
<sequence length="188" mass="19720">MTIKHLALGLAALTLTACASGLPKDTPYSASSPDALVILPNATGHVHLVSVDPDTQKADGNYSEYVDVSGDSLVVQRVPAGSYILPSHSFIDYYSNLRFACVSPAPVFQVKAGTVNLVPMADPGIWNGSGVKLAADDWAGASKEVLAEYPNVSAPVEKAVMLAIAAPTPAKGYPCMKDNYEVTTQIVE</sequence>
<evidence type="ECO:0008006" key="4">
    <source>
        <dbReference type="Google" id="ProtNLM"/>
    </source>
</evidence>
<name>A0A7Y3W6R3_9PROT</name>
<dbReference type="Proteomes" id="UP000536835">
    <property type="component" value="Unassembled WGS sequence"/>
</dbReference>
<protein>
    <recommendedName>
        <fullName evidence="4">DUF2846 domain-containing protein</fullName>
    </recommendedName>
</protein>
<gene>
    <name evidence="2" type="ORF">HK107_14970</name>
</gene>
<organism evidence="2 3">
    <name type="scientific">Parvularcula mediterranea</name>
    <dbReference type="NCBI Taxonomy" id="2732508"/>
    <lineage>
        <taxon>Bacteria</taxon>
        <taxon>Pseudomonadati</taxon>
        <taxon>Pseudomonadota</taxon>
        <taxon>Alphaproteobacteria</taxon>
        <taxon>Parvularculales</taxon>
        <taxon>Parvularculaceae</taxon>
        <taxon>Parvularcula</taxon>
    </lineage>
</organism>
<dbReference type="PROSITE" id="PS51257">
    <property type="entry name" value="PROKAR_LIPOPROTEIN"/>
    <property type="match status" value="1"/>
</dbReference>
<dbReference type="RefSeq" id="WP_173201239.1">
    <property type="nucleotide sequence ID" value="NZ_JABFCX010000003.1"/>
</dbReference>
<dbReference type="AlphaFoldDB" id="A0A7Y3W6R3"/>
<evidence type="ECO:0000313" key="3">
    <source>
        <dbReference type="Proteomes" id="UP000536835"/>
    </source>
</evidence>
<evidence type="ECO:0000256" key="1">
    <source>
        <dbReference type="SAM" id="SignalP"/>
    </source>
</evidence>
<accession>A0A7Y3W6R3</accession>
<proteinExistence type="predicted"/>
<keyword evidence="3" id="KW-1185">Reference proteome</keyword>